<sequence length="234" mass="24545">MRAIRTLLIVAVVLAGLFAAADRAAVWYAEKKVAEKIRDTQSMSGTPDVSIKGFPFLTQIADSKLDEVEVSLDGGVTAGTGDSTVQVTDFDTTLHGVRIDSGFTSAVADRVTGTAHISYADLSKRAGLGITTGYGGKDARGAGLVKVTGSLPLPMGRVERSVLSAVSLVDGTTVRVRAEKVPDDLPGLEPLIRKKTDFDRKITGLPRGVRLTKVTPTPNGIDIELGGTDVRLAG</sequence>
<evidence type="ECO:0000313" key="2">
    <source>
        <dbReference type="EMBL" id="KNB51421.1"/>
    </source>
</evidence>
<protein>
    <recommendedName>
        <fullName evidence="4">DUF2993 domain-containing protein</fullName>
    </recommendedName>
</protein>
<dbReference type="OrthoDB" id="3215846at2"/>
<evidence type="ECO:0008006" key="4">
    <source>
        <dbReference type="Google" id="ProtNLM"/>
    </source>
</evidence>
<evidence type="ECO:0000256" key="1">
    <source>
        <dbReference type="SAM" id="SignalP"/>
    </source>
</evidence>
<name>A0A0K9XE81_9ACTN</name>
<keyword evidence="1" id="KW-0732">Signal</keyword>
<dbReference type="STRING" id="1678637.AC230_13555"/>
<dbReference type="Pfam" id="PF11209">
    <property type="entry name" value="LmeA"/>
    <property type="match status" value="1"/>
</dbReference>
<comment type="caution">
    <text evidence="2">The sequence shown here is derived from an EMBL/GenBank/DDBJ whole genome shotgun (WGS) entry which is preliminary data.</text>
</comment>
<dbReference type="InterPro" id="IPR021373">
    <property type="entry name" value="DUF2993"/>
</dbReference>
<organism evidence="2 3">
    <name type="scientific">Streptomyces caatingaensis</name>
    <dbReference type="NCBI Taxonomy" id="1678637"/>
    <lineage>
        <taxon>Bacteria</taxon>
        <taxon>Bacillati</taxon>
        <taxon>Actinomycetota</taxon>
        <taxon>Actinomycetes</taxon>
        <taxon>Kitasatosporales</taxon>
        <taxon>Streptomycetaceae</taxon>
        <taxon>Streptomyces</taxon>
    </lineage>
</organism>
<dbReference type="RefSeq" id="WP_049716428.1">
    <property type="nucleotide sequence ID" value="NZ_LFXA01000009.1"/>
</dbReference>
<feature type="signal peptide" evidence="1">
    <location>
        <begin position="1"/>
        <end position="24"/>
    </location>
</feature>
<accession>A0A0K9XE81</accession>
<proteinExistence type="predicted"/>
<feature type="chain" id="PRO_5039404777" description="DUF2993 domain-containing protein" evidence="1">
    <location>
        <begin position="25"/>
        <end position="234"/>
    </location>
</feature>
<dbReference type="Proteomes" id="UP000037288">
    <property type="component" value="Unassembled WGS sequence"/>
</dbReference>
<gene>
    <name evidence="2" type="ORF">AC230_13555</name>
</gene>
<dbReference type="PATRIC" id="fig|1678637.3.peg.2923"/>
<dbReference type="AlphaFoldDB" id="A0A0K9XE81"/>
<dbReference type="EMBL" id="LFXA01000009">
    <property type="protein sequence ID" value="KNB51421.1"/>
    <property type="molecule type" value="Genomic_DNA"/>
</dbReference>
<evidence type="ECO:0000313" key="3">
    <source>
        <dbReference type="Proteomes" id="UP000037288"/>
    </source>
</evidence>
<keyword evidence="3" id="KW-1185">Reference proteome</keyword>
<reference evidence="3" key="1">
    <citation type="submission" date="2015-07" db="EMBL/GenBank/DDBJ databases">
        <title>Draft genome sequence of Streptomyces sp. CMAA 1322, a bacterium isolated from Caatinga biome, from dry forest semiarid of Brazil.</title>
        <authorList>
            <person name="Santos S.N."/>
            <person name="Gacesa R."/>
            <person name="Taketani R.G."/>
            <person name="Long P.F."/>
            <person name="Melo I.S."/>
        </authorList>
    </citation>
    <scope>NUCLEOTIDE SEQUENCE [LARGE SCALE GENOMIC DNA]</scope>
    <source>
        <strain evidence="3">CMAA 1322</strain>
    </source>
</reference>